<dbReference type="RefSeq" id="XP_008872419.1">
    <property type="nucleotide sequence ID" value="XM_008874197.1"/>
</dbReference>
<dbReference type="AlphaFoldDB" id="A0A024TXV9"/>
<organism evidence="1">
    <name type="scientific">Aphanomyces invadans</name>
    <dbReference type="NCBI Taxonomy" id="157072"/>
    <lineage>
        <taxon>Eukaryota</taxon>
        <taxon>Sar</taxon>
        <taxon>Stramenopiles</taxon>
        <taxon>Oomycota</taxon>
        <taxon>Saprolegniomycetes</taxon>
        <taxon>Saprolegniales</taxon>
        <taxon>Verrucalvaceae</taxon>
        <taxon>Aphanomyces</taxon>
    </lineage>
</organism>
<accession>A0A024TXV9</accession>
<dbReference type="VEuPathDB" id="FungiDB:H310_08463"/>
<protein>
    <submittedName>
        <fullName evidence="1">Uncharacterized protein</fullName>
    </submittedName>
</protein>
<gene>
    <name evidence="1" type="ORF">H310_08463</name>
</gene>
<reference evidence="1" key="1">
    <citation type="submission" date="2013-12" db="EMBL/GenBank/DDBJ databases">
        <title>The Genome Sequence of Aphanomyces invadans NJM9701.</title>
        <authorList>
            <consortium name="The Broad Institute Genomics Platform"/>
            <person name="Russ C."/>
            <person name="Tyler B."/>
            <person name="van West P."/>
            <person name="Dieguez-Uribeondo J."/>
            <person name="Young S.K."/>
            <person name="Zeng Q."/>
            <person name="Gargeya S."/>
            <person name="Fitzgerald M."/>
            <person name="Abouelleil A."/>
            <person name="Alvarado L."/>
            <person name="Chapman S.B."/>
            <person name="Gainer-Dewar J."/>
            <person name="Goldberg J."/>
            <person name="Griggs A."/>
            <person name="Gujja S."/>
            <person name="Hansen M."/>
            <person name="Howarth C."/>
            <person name="Imamovic A."/>
            <person name="Ireland A."/>
            <person name="Larimer J."/>
            <person name="McCowan C."/>
            <person name="Murphy C."/>
            <person name="Pearson M."/>
            <person name="Poon T.W."/>
            <person name="Priest M."/>
            <person name="Roberts A."/>
            <person name="Saif S."/>
            <person name="Shea T."/>
            <person name="Sykes S."/>
            <person name="Wortman J."/>
            <person name="Nusbaum C."/>
            <person name="Birren B."/>
        </authorList>
    </citation>
    <scope>NUCLEOTIDE SEQUENCE [LARGE SCALE GENOMIC DNA]</scope>
    <source>
        <strain evidence="1">NJM9701</strain>
    </source>
</reference>
<dbReference type="EMBL" id="KI913968">
    <property type="protein sequence ID" value="ETV98990.1"/>
    <property type="molecule type" value="Genomic_DNA"/>
</dbReference>
<evidence type="ECO:0000313" key="1">
    <source>
        <dbReference type="EMBL" id="ETV98990.1"/>
    </source>
</evidence>
<proteinExistence type="predicted"/>
<name>A0A024TXV9_9STRA</name>
<sequence>MLLPLPSPLHSTPSIGANIAPRLIPLARTVSIYRNNFKTTCQAPESTGGARPRRSWDISSVCQWSPPRQGRNSNARSKQCKTCLTSLAMPKRSWPILSTCQSAI</sequence>
<dbReference type="EMBL" id="KI913968">
    <property type="protein sequence ID" value="ETV98991.1"/>
    <property type="molecule type" value="Genomic_DNA"/>
</dbReference>
<dbReference type="RefSeq" id="XP_008872418.1">
    <property type="nucleotide sequence ID" value="XM_008874196.1"/>
</dbReference>
<dbReference type="GeneID" id="20085513"/>